<protein>
    <submittedName>
        <fullName evidence="2">Uncharacterized protein</fullName>
    </submittedName>
</protein>
<evidence type="ECO:0000313" key="18">
    <source>
        <dbReference type="Proteomes" id="UP000505390"/>
    </source>
</evidence>
<dbReference type="Proteomes" id="UP000442782">
    <property type="component" value="Unassembled WGS sequence"/>
</dbReference>
<evidence type="ECO:0000313" key="4">
    <source>
        <dbReference type="EMBL" id="CAA4686320.1"/>
    </source>
</evidence>
<evidence type="ECO:0000313" key="2">
    <source>
        <dbReference type="EMBL" id="CAA4142599.1"/>
    </source>
</evidence>
<dbReference type="EMBL" id="CACTPI010000008">
    <property type="protein sequence ID" value="CAA4142599.1"/>
    <property type="molecule type" value="Genomic_DNA"/>
</dbReference>
<evidence type="ECO:0000313" key="3">
    <source>
        <dbReference type="EMBL" id="CAA4263304.1"/>
    </source>
</evidence>
<proteinExistence type="predicted"/>
<dbReference type="InterPro" id="IPR045633">
    <property type="entry name" value="DUF6414"/>
</dbReference>
<reference evidence="13 14" key="4">
    <citation type="submission" date="2019-12" db="EMBL/GenBank/DDBJ databases">
        <authorList>
            <consortium name="Pathogen Informatics"/>
        </authorList>
    </citation>
    <scope>NUCLEOTIDE SEQUENCE [LARGE SCALE GENOMIC DNA]</scope>
    <source>
        <strain evidence="8 19">MOS105</strain>
        <strain evidence="9">NCTC13131</strain>
        <strain evidence="2 16">S040_N01_C01</strain>
        <strain evidence="1 14">S087_N01_C01</strain>
        <strain evidence="7 18">SG160</strain>
        <strain evidence="5 17">T012_N10_C04</strain>
        <strain evidence="3 13">T012_N16_C08</strain>
        <strain evidence="4 15">T065_N03_C06</strain>
        <strain evidence="6">T197_A02_C01</strain>
    </source>
</reference>
<evidence type="ECO:0000313" key="19">
    <source>
        <dbReference type="Proteomes" id="UP000507112"/>
    </source>
</evidence>
<dbReference type="EMBL" id="CACURZ010000002">
    <property type="protein sequence ID" value="CAA6317991.1"/>
    <property type="molecule type" value="Genomic_DNA"/>
</dbReference>
<dbReference type="EMBL" id="CAIIGD010000001">
    <property type="protein sequence ID" value="CAC8196782.1"/>
    <property type="molecule type" value="Genomic_DNA"/>
</dbReference>
<dbReference type="EMBL" id="CACUNS010000002">
    <property type="protein sequence ID" value="CAA6044732.1"/>
    <property type="molecule type" value="Genomic_DNA"/>
</dbReference>
<evidence type="ECO:0000313" key="16">
    <source>
        <dbReference type="Proteomes" id="UP000443708"/>
    </source>
</evidence>
<dbReference type="EMBL" id="CAIGXB010000002">
    <property type="protein sequence ID" value="CAC5785865.1"/>
    <property type="molecule type" value="Genomic_DNA"/>
</dbReference>
<dbReference type="Proteomes" id="UP000442696">
    <property type="component" value="Unassembled WGS sequence"/>
</dbReference>
<reference evidence="12" key="3">
    <citation type="journal article" date="2016" name="J. Infect. Dis.">
        <title>Comparative Genomics of Community-Associated Methicillin-Resistant Staphylococcus aureus Shows the Emergence of Clone ST8-USA300 in Geneva, Switzerland.</title>
        <authorList>
            <person name="Von Dach E."/>
            <person name="Diene S.M."/>
            <person name="Fankhauser C."/>
            <person name="Schrenzel J."/>
            <person name="Harbarth S."/>
            <person name="Francois P."/>
        </authorList>
    </citation>
    <scope>NUCLEOTIDE SEQUENCE</scope>
    <source>
        <strain evidence="12">MRSA_S26</strain>
    </source>
</reference>
<evidence type="ECO:0000313" key="14">
    <source>
        <dbReference type="Proteomes" id="UP000442782"/>
    </source>
</evidence>
<dbReference type="Proteomes" id="UP000459586">
    <property type="component" value="Unassembled WGS sequence"/>
</dbReference>
<reference evidence="10" key="1">
    <citation type="journal article" date="2015" name="J. Infect. Dis.">
        <title>Parallel Epidemics of Community-Associated Methicillin-Resistant Staphylococcus aureus USA300 Infection in North and South America.</title>
        <authorList>
            <person name="Planet P.J."/>
            <person name="Diaz L."/>
            <person name="Kolokotronis S.O."/>
            <person name="Narechania A."/>
            <person name="Reyes J."/>
            <person name="Xing G."/>
            <person name="Rincon S."/>
            <person name="Smith H."/>
            <person name="Panesso D."/>
            <person name="Ryan C."/>
            <person name="Smith D.P."/>
            <person name="Guzman M."/>
            <person name="Zurita J."/>
            <person name="Sebra R."/>
            <person name="Deikus G."/>
            <person name="Nolan R.L."/>
            <person name="Tenover F.C."/>
            <person name="Weinstock G.M."/>
            <person name="Robinson D.A."/>
            <person name="Arias C.A."/>
        </authorList>
    </citation>
    <scope>NUCLEOTIDE SEQUENCE</scope>
    <source>
        <strain evidence="10">CA15</strain>
        <strain evidence="11">M121</strain>
    </source>
</reference>
<evidence type="ECO:0000313" key="6">
    <source>
        <dbReference type="EMBL" id="CAA6317991.1"/>
    </source>
</evidence>
<evidence type="ECO:0000313" key="13">
    <source>
        <dbReference type="Proteomes" id="UP000442696"/>
    </source>
</evidence>
<comment type="caution">
    <text evidence="2">The sequence shown here is derived from an EMBL/GenBank/DDBJ whole genome shotgun (WGS) entry which is preliminary data.</text>
</comment>
<dbReference type="KEGG" id="saur:SABB_01451"/>
<dbReference type="AlphaFoldDB" id="A0A0D6H5I9"/>
<organism evidence="2 16">
    <name type="scientific">Staphylococcus aureus</name>
    <dbReference type="NCBI Taxonomy" id="1280"/>
    <lineage>
        <taxon>Bacteria</taxon>
        <taxon>Bacillati</taxon>
        <taxon>Bacillota</taxon>
        <taxon>Bacilli</taxon>
        <taxon>Bacillales</taxon>
        <taxon>Staphylococcaceae</taxon>
        <taxon>Staphylococcus</taxon>
    </lineage>
</organism>
<dbReference type="Proteomes" id="UP000052129">
    <property type="component" value="Unassembled WGS sequence"/>
</dbReference>
<dbReference type="Proteomes" id="UP000443708">
    <property type="component" value="Unassembled WGS sequence"/>
</dbReference>
<dbReference type="EMBL" id="CACTQT010000001">
    <property type="protein sequence ID" value="CAA4263304.1"/>
    <property type="molecule type" value="Genomic_DNA"/>
</dbReference>
<dbReference type="EMBL" id="LALQ01000006">
    <property type="protein sequence ID" value="KMR58271.1"/>
    <property type="molecule type" value="Genomic_DNA"/>
</dbReference>
<dbReference type="Proteomes" id="UP000505390">
    <property type="component" value="Unassembled WGS sequence"/>
</dbReference>
<dbReference type="EMBL" id="CACTWD010000008">
    <property type="protein sequence ID" value="CAA4686320.1"/>
    <property type="molecule type" value="Genomic_DNA"/>
</dbReference>
<dbReference type="EMBL" id="CACTOE010000006">
    <property type="protein sequence ID" value="CAA4111673.1"/>
    <property type="molecule type" value="Genomic_DNA"/>
</dbReference>
<accession>A0A1E8WUD4</accession>
<dbReference type="Proteomes" id="UP000459702">
    <property type="component" value="Unassembled WGS sequence"/>
</dbReference>
<evidence type="ECO:0000313" key="12">
    <source>
        <dbReference type="EMBL" id="KSA80008.1"/>
    </source>
</evidence>
<dbReference type="Proteomes" id="UP000251686">
    <property type="component" value="Unassembled WGS sequence"/>
</dbReference>
<dbReference type="OMA" id="AKGYYEF"/>
<dbReference type="Proteomes" id="UP000443506">
    <property type="component" value="Unassembled WGS sequence"/>
</dbReference>
<evidence type="ECO:0000313" key="1">
    <source>
        <dbReference type="EMBL" id="CAA4111673.1"/>
    </source>
</evidence>
<evidence type="ECO:0000313" key="5">
    <source>
        <dbReference type="EMBL" id="CAA6044732.1"/>
    </source>
</evidence>
<evidence type="ECO:0000313" key="11">
    <source>
        <dbReference type="EMBL" id="KMR58271.1"/>
    </source>
</evidence>
<dbReference type="Pfam" id="PF19952">
    <property type="entry name" value="DUF6414"/>
    <property type="match status" value="1"/>
</dbReference>
<evidence type="ECO:0000313" key="17">
    <source>
        <dbReference type="Proteomes" id="UP000459702"/>
    </source>
</evidence>
<evidence type="ECO:0000313" key="8">
    <source>
        <dbReference type="EMBL" id="CAC8196782.1"/>
    </source>
</evidence>
<evidence type="ECO:0000313" key="7">
    <source>
        <dbReference type="EMBL" id="CAC5785865.1"/>
    </source>
</evidence>
<evidence type="ECO:0000313" key="9">
    <source>
        <dbReference type="EMBL" id="CAD7354026.1"/>
    </source>
</evidence>
<dbReference type="EMBL" id="LALJ01000003">
    <property type="protein sequence ID" value="KMR38076.1"/>
    <property type="molecule type" value="Genomic_DNA"/>
</dbReference>
<reference evidence="12" key="2">
    <citation type="submission" date="2015-06" db="EMBL/GenBank/DDBJ databases">
        <authorList>
            <person name="Diene S.M."/>
            <person name="Von Dach E."/>
            <person name="Fankhauser C."/>
            <person name="Schrenzel J."/>
            <person name="Harbarth S."/>
            <person name="Francois P."/>
        </authorList>
    </citation>
    <scope>NUCLEOTIDE SEQUENCE</scope>
    <source>
        <strain evidence="12">MRSA_S26</strain>
    </source>
</reference>
<name>A0A0D6H5I9_STAAU</name>
<dbReference type="Proteomes" id="UP000507112">
    <property type="component" value="Unassembled WGS sequence"/>
</dbReference>
<dbReference type="EMBL" id="UAUZ02000002">
    <property type="protein sequence ID" value="CAD7354026.1"/>
    <property type="molecule type" value="Genomic_DNA"/>
</dbReference>
<gene>
    <name evidence="12" type="ORF">ACR79_07360</name>
    <name evidence="11" type="ORF">EP54_02260</name>
    <name evidence="10" type="ORF">EQ90_01105</name>
    <name evidence="9" type="ORF">NCTC13131_01555</name>
    <name evidence="1" type="ORF">SAMEA1029512_01180</name>
    <name evidence="2" type="ORF">SAMEA1029528_02045</name>
    <name evidence="3" type="ORF">SAMEA2078260_00032</name>
    <name evidence="5" type="ORF">SAMEA2078588_00339</name>
    <name evidence="6" type="ORF">SAMEA2080344_00588</name>
    <name evidence="4" type="ORF">SAMEA2081063_01581</name>
    <name evidence="7" type="ORF">SAMEA4008575_01068</name>
    <name evidence="8" type="ORF">SAMEA70146418_00520</name>
</gene>
<dbReference type="EMBL" id="LFVP01000004">
    <property type="protein sequence ID" value="KSA80008.1"/>
    <property type="molecule type" value="Genomic_DNA"/>
</dbReference>
<accession>A0A0D6H5I9</accession>
<evidence type="ECO:0000313" key="15">
    <source>
        <dbReference type="Proteomes" id="UP000443506"/>
    </source>
</evidence>
<sequence>MTNTIKKIIYFDELSAMDLLQIEKKGNLTKTVQLMHDEKGSASGESKVNMEFGKQSAVKQIFDSLLGMSASASASAGINGNITGERVAKTILENTLIYDFLDTVEFRKKKTIIDISEGFKLNIQQDTMTYFATITPIASMFEGSKHLDEEELSFDVSKMNEAIRSIKGYFELIGTRGNENRVFRFNIESFKNNYRIQDLKFMNLTLYSVLVGEISKENLNYDKEFDLNQGAKPSGIGKFKGIRSEATKEDKYQVYDVILAGVK</sequence>
<evidence type="ECO:0000313" key="10">
    <source>
        <dbReference type="EMBL" id="KMR38076.1"/>
    </source>
</evidence>